<reference evidence="3" key="3">
    <citation type="submission" date="2025-09" db="UniProtKB">
        <authorList>
            <consortium name="Ensembl"/>
        </authorList>
    </citation>
    <scope>IDENTIFICATION</scope>
</reference>
<keyword evidence="4" id="KW-1185">Reference proteome</keyword>
<dbReference type="Ensembl" id="ENSSFAT00005005469.1">
    <property type="protein sequence ID" value="ENSSFAP00005005169.1"/>
    <property type="gene ID" value="ENSSFAG00005003294.1"/>
</dbReference>
<dbReference type="Proteomes" id="UP000472267">
    <property type="component" value="Chromosome 4"/>
</dbReference>
<dbReference type="PANTHER" id="PTHR45784:SF3">
    <property type="entry name" value="C-TYPE LECTIN DOMAIN FAMILY 4 MEMBER K-LIKE-RELATED"/>
    <property type="match status" value="1"/>
</dbReference>
<organism evidence="3 4">
    <name type="scientific">Salarias fasciatus</name>
    <name type="common">Jewelled blenny</name>
    <name type="synonym">Blennius fasciatus</name>
    <dbReference type="NCBI Taxonomy" id="181472"/>
    <lineage>
        <taxon>Eukaryota</taxon>
        <taxon>Metazoa</taxon>
        <taxon>Chordata</taxon>
        <taxon>Craniata</taxon>
        <taxon>Vertebrata</taxon>
        <taxon>Euteleostomi</taxon>
        <taxon>Actinopterygii</taxon>
        <taxon>Neopterygii</taxon>
        <taxon>Teleostei</taxon>
        <taxon>Neoteleostei</taxon>
        <taxon>Acanthomorphata</taxon>
        <taxon>Ovalentaria</taxon>
        <taxon>Blenniimorphae</taxon>
        <taxon>Blenniiformes</taxon>
        <taxon>Blennioidei</taxon>
        <taxon>Blenniidae</taxon>
        <taxon>Salariinae</taxon>
        <taxon>Salarias</taxon>
    </lineage>
</organism>
<dbReference type="InterPro" id="IPR016186">
    <property type="entry name" value="C-type_lectin-like/link_sf"/>
</dbReference>
<dbReference type="AlphaFoldDB" id="A0A672G275"/>
<dbReference type="PROSITE" id="PS00615">
    <property type="entry name" value="C_TYPE_LECTIN_1"/>
    <property type="match status" value="2"/>
</dbReference>
<dbReference type="SUPFAM" id="SSF56436">
    <property type="entry name" value="C-type lectin-like"/>
    <property type="match status" value="3"/>
</dbReference>
<name>A0A672G275_SALFA</name>
<proteinExistence type="predicted"/>
<feature type="domain" description="C-type lectin" evidence="2">
    <location>
        <begin position="27"/>
        <end position="139"/>
    </location>
</feature>
<accession>A0A672G275</accession>
<dbReference type="InterPro" id="IPR018378">
    <property type="entry name" value="C-type_lectin_CS"/>
</dbReference>
<dbReference type="CDD" id="cd00037">
    <property type="entry name" value="CLECT"/>
    <property type="match status" value="1"/>
</dbReference>
<dbReference type="PANTHER" id="PTHR45784">
    <property type="entry name" value="C-TYPE LECTIN DOMAIN FAMILY 20 MEMBER A-RELATED"/>
    <property type="match status" value="1"/>
</dbReference>
<dbReference type="PROSITE" id="PS50041">
    <property type="entry name" value="C_TYPE_LECTIN_2"/>
    <property type="match status" value="3"/>
</dbReference>
<dbReference type="InterPro" id="IPR016187">
    <property type="entry name" value="CTDL_fold"/>
</dbReference>
<dbReference type="Pfam" id="PF00059">
    <property type="entry name" value="Lectin_C"/>
    <property type="match status" value="3"/>
</dbReference>
<feature type="domain" description="C-type lectin" evidence="2">
    <location>
        <begin position="221"/>
        <end position="323"/>
    </location>
</feature>
<evidence type="ECO:0000256" key="1">
    <source>
        <dbReference type="ARBA" id="ARBA00023157"/>
    </source>
</evidence>
<dbReference type="OMA" id="RWQWSYG"/>
<keyword evidence="1" id="KW-1015">Disulfide bond</keyword>
<dbReference type="InterPro" id="IPR001304">
    <property type="entry name" value="C-type_lectin-like"/>
</dbReference>
<evidence type="ECO:0000259" key="2">
    <source>
        <dbReference type="PROSITE" id="PS50041"/>
    </source>
</evidence>
<protein>
    <recommendedName>
        <fullName evidence="2">C-type lectin domain-containing protein</fullName>
    </recommendedName>
</protein>
<dbReference type="InParanoid" id="A0A672G275"/>
<evidence type="ECO:0000313" key="4">
    <source>
        <dbReference type="Proteomes" id="UP000472267"/>
    </source>
</evidence>
<reference evidence="3" key="2">
    <citation type="submission" date="2025-08" db="UniProtKB">
        <authorList>
            <consortium name="Ensembl"/>
        </authorList>
    </citation>
    <scope>IDENTIFICATION</scope>
</reference>
<feature type="domain" description="C-type lectin" evidence="2">
    <location>
        <begin position="149"/>
        <end position="214"/>
    </location>
</feature>
<dbReference type="Gene3D" id="3.10.100.10">
    <property type="entry name" value="Mannose-Binding Protein A, subunit A"/>
    <property type="match status" value="3"/>
</dbReference>
<sequence>ESQQIYSSTFTIESSLCFLPASLPYKYFLIEKAKSWSEALDYCKERYSNLAIVRNAKDMEQLVDVSQPHLRKQVWIGLRYELTKWLWIQGEGNYVPAEFTMWAPGEPDDHEQGQENCVFARNGFWHDSVCSEEEYFVCSNGKKITFYKSNAHRHCRRNFTDLASVSNEAENEELKTLTAGVDHWISLFRAPWKWSDGSHMTFYRWNTTLEEPNGGNRTPSKTWSEALDYCRERYSDLAVVQNAEEMEQVVEVSQKYFQRRVWIGPRHEPSNWTWSGGRVGAEFEMWAEDEPNDHTEGKDNCVIARDGFWHDVPCSDEEHFACKSGKKIIFFFILPGSKMVVLKVLNVPLHKCTVRV</sequence>
<dbReference type="SMART" id="SM00034">
    <property type="entry name" value="CLECT"/>
    <property type="match status" value="2"/>
</dbReference>
<evidence type="ECO:0000313" key="3">
    <source>
        <dbReference type="Ensembl" id="ENSSFAP00005005169.1"/>
    </source>
</evidence>
<reference evidence="3" key="1">
    <citation type="submission" date="2019-06" db="EMBL/GenBank/DDBJ databases">
        <authorList>
            <consortium name="Wellcome Sanger Institute Data Sharing"/>
        </authorList>
    </citation>
    <scope>NUCLEOTIDE SEQUENCE [LARGE SCALE GENOMIC DNA]</scope>
</reference>